<organism evidence="3 4">
    <name type="scientific">Tanacetum coccineum</name>
    <dbReference type="NCBI Taxonomy" id="301880"/>
    <lineage>
        <taxon>Eukaryota</taxon>
        <taxon>Viridiplantae</taxon>
        <taxon>Streptophyta</taxon>
        <taxon>Embryophyta</taxon>
        <taxon>Tracheophyta</taxon>
        <taxon>Spermatophyta</taxon>
        <taxon>Magnoliopsida</taxon>
        <taxon>eudicotyledons</taxon>
        <taxon>Gunneridae</taxon>
        <taxon>Pentapetalae</taxon>
        <taxon>asterids</taxon>
        <taxon>campanulids</taxon>
        <taxon>Asterales</taxon>
        <taxon>Asteraceae</taxon>
        <taxon>Asteroideae</taxon>
        <taxon>Anthemideae</taxon>
        <taxon>Anthemidinae</taxon>
        <taxon>Tanacetum</taxon>
    </lineage>
</organism>
<dbReference type="Proteomes" id="UP001151760">
    <property type="component" value="Unassembled WGS sequence"/>
</dbReference>
<gene>
    <name evidence="3" type="ORF">Tco_0954142</name>
</gene>
<accession>A0ABQ5E2N4</accession>
<evidence type="ECO:0000256" key="1">
    <source>
        <dbReference type="SAM" id="MobiDB-lite"/>
    </source>
</evidence>
<sequence length="718" mass="79552">MSIESPTENALVSQDRIGGYDWSYQAEEEHPTNFALMAYTSSGSSSSLDSEVDSCSKTCVKAYATLKEQYDNLNSDYNKSQFNLVSYKAGLESVEARLAHYKKNEAVFEESINVLKLEVRLRDNALVENKKKLEKAEKERDDDKFKTGLGYNAAIAASPAVESFVNSSEMLENQEYNKSRGYHAVPPPYTGNFIPDKPDLAFINEIVESENMDVTTVVTPSDIEKVVSNHESVGVKNNGDAVKPKTIRENNFIPLIIEDWNSNDERIDYTIRSSIDKIKFVKLARETVEKVIRLVWNNSSRVNHMNFANKMTHPHPNRGVVPQAVLTRTGKINTAGAKVNTAIRPVNTAGSKPTVNHPRSISNAYKKGYSQVKRPFNKATHNKRSTRKKELLTVVEKALYGLHLAPRAWYETLSTYLIKNGFRRGTIDKTLFIKKDKGDILLVQVYKEDGIFISQDKYVAEILKKFDFATVKTTSTPIETNKELVKDEEAESVQVLHKDFHILHAAKHIENLVGDEAVYKELGNRMERAATTASSLKAEQDNDAQTSLGAQEDASKQGRSIEDLDANVEVPLVDKSQRMQDEDLMFDTGVIDSDEMFVDAITGEKEEQSTKVDAMEVSTAEPVTTAGEVVTTASEAVSTAGVEDSVAPTIPVTTAATTPQISKDELTLAQTLMEIKAAKPKVVTTAATTVSTKSKAKGVFIQEPSETTTRAVITPLKV</sequence>
<protein>
    <submittedName>
        <fullName evidence="3">Ribonuclease H-like domain-containing protein</fullName>
    </submittedName>
</protein>
<comment type="caution">
    <text evidence="3">The sequence shown here is derived from an EMBL/GenBank/DDBJ whole genome shotgun (WGS) entry which is preliminary data.</text>
</comment>
<feature type="compositionally biased region" description="Basic and acidic residues" evidence="1">
    <location>
        <begin position="553"/>
        <end position="562"/>
    </location>
</feature>
<name>A0ABQ5E2N4_9ASTR</name>
<reference evidence="3" key="2">
    <citation type="submission" date="2022-01" db="EMBL/GenBank/DDBJ databases">
        <authorList>
            <person name="Yamashiro T."/>
            <person name="Shiraishi A."/>
            <person name="Satake H."/>
            <person name="Nakayama K."/>
        </authorList>
    </citation>
    <scope>NUCLEOTIDE SEQUENCE</scope>
</reference>
<feature type="region of interest" description="Disordered" evidence="1">
    <location>
        <begin position="530"/>
        <end position="563"/>
    </location>
</feature>
<keyword evidence="4" id="KW-1185">Reference proteome</keyword>
<reference evidence="3" key="1">
    <citation type="journal article" date="2022" name="Int. J. Mol. Sci.">
        <title>Draft Genome of Tanacetum Coccineum: Genomic Comparison of Closely Related Tanacetum-Family Plants.</title>
        <authorList>
            <person name="Yamashiro T."/>
            <person name="Shiraishi A."/>
            <person name="Nakayama K."/>
            <person name="Satake H."/>
        </authorList>
    </citation>
    <scope>NUCLEOTIDE SEQUENCE</scope>
</reference>
<feature type="domain" description="Reverse transcriptase Ty1/copia-type" evidence="2">
    <location>
        <begin position="389"/>
        <end position="460"/>
    </location>
</feature>
<dbReference type="EMBL" id="BQNB010015900">
    <property type="protein sequence ID" value="GJT45427.1"/>
    <property type="molecule type" value="Genomic_DNA"/>
</dbReference>
<proteinExistence type="predicted"/>
<evidence type="ECO:0000259" key="2">
    <source>
        <dbReference type="Pfam" id="PF07727"/>
    </source>
</evidence>
<feature type="compositionally biased region" description="Polar residues" evidence="1">
    <location>
        <begin position="531"/>
        <end position="549"/>
    </location>
</feature>
<dbReference type="InterPro" id="IPR013103">
    <property type="entry name" value="RVT_2"/>
</dbReference>
<evidence type="ECO:0000313" key="3">
    <source>
        <dbReference type="EMBL" id="GJT45427.1"/>
    </source>
</evidence>
<evidence type="ECO:0000313" key="4">
    <source>
        <dbReference type="Proteomes" id="UP001151760"/>
    </source>
</evidence>
<dbReference type="Pfam" id="PF07727">
    <property type="entry name" value="RVT_2"/>
    <property type="match status" value="1"/>
</dbReference>